<reference evidence="2 3" key="1">
    <citation type="submission" date="2018-06" db="EMBL/GenBank/DDBJ databases">
        <title>Genomic Encyclopedia of Type Strains, Phase IV (KMG-IV): sequencing the most valuable type-strain genomes for metagenomic binning, comparative biology and taxonomic classification.</title>
        <authorList>
            <person name="Goeker M."/>
        </authorList>
    </citation>
    <scope>NUCLEOTIDE SEQUENCE [LARGE SCALE GENOMIC DNA]</scope>
    <source>
        <strain evidence="2 3">DSM 45521</strain>
    </source>
</reference>
<dbReference type="EMBL" id="QJSP01000003">
    <property type="protein sequence ID" value="PYE19426.1"/>
    <property type="molecule type" value="Genomic_DNA"/>
</dbReference>
<keyword evidence="3" id="KW-1185">Reference proteome</keyword>
<dbReference type="Pfam" id="PF13380">
    <property type="entry name" value="CoA_binding_2"/>
    <property type="match status" value="1"/>
</dbReference>
<dbReference type="InterPro" id="IPR036291">
    <property type="entry name" value="NAD(P)-bd_dom_sf"/>
</dbReference>
<evidence type="ECO:0000259" key="1">
    <source>
        <dbReference type="SMART" id="SM00881"/>
    </source>
</evidence>
<dbReference type="AlphaFoldDB" id="A0A318RQP0"/>
<dbReference type="Proteomes" id="UP000247591">
    <property type="component" value="Unassembled WGS sequence"/>
</dbReference>
<accession>A0A318RQP0</accession>
<sequence length="184" mass="19940">MGPNVVAVWPPRRPVSVEPAVMGSSVMRPACPSRGVWNDRAMSRTDEIVEQILTTYDTITVVGASADPAKAAHDVPRYMRDHGWRIIPVNPKADELFGEKVYRTVGDIPEQVGLVDVFRPSAATPDIARQAVAAGAGALWLQLGIASAEAREIAESAGLLYVEDRCLIIEQRRLGLRAPTTGQE</sequence>
<feature type="domain" description="CoA-binding" evidence="1">
    <location>
        <begin position="53"/>
        <end position="145"/>
    </location>
</feature>
<name>A0A318RQP0_WILLI</name>
<dbReference type="InterPro" id="IPR003781">
    <property type="entry name" value="CoA-bd"/>
</dbReference>
<dbReference type="SUPFAM" id="SSF51735">
    <property type="entry name" value="NAD(P)-binding Rossmann-fold domains"/>
    <property type="match status" value="1"/>
</dbReference>
<evidence type="ECO:0000313" key="2">
    <source>
        <dbReference type="EMBL" id="PYE19426.1"/>
    </source>
</evidence>
<comment type="caution">
    <text evidence="2">The sequence shown here is derived from an EMBL/GenBank/DDBJ whole genome shotgun (WGS) entry which is preliminary data.</text>
</comment>
<dbReference type="PANTHER" id="PTHR33303">
    <property type="entry name" value="CYTOPLASMIC PROTEIN-RELATED"/>
    <property type="match status" value="1"/>
</dbReference>
<protein>
    <recommendedName>
        <fullName evidence="1">CoA-binding domain-containing protein</fullName>
    </recommendedName>
</protein>
<gene>
    <name evidence="2" type="ORF">DFR67_103339</name>
</gene>
<dbReference type="PANTHER" id="PTHR33303:SF2">
    <property type="entry name" value="COA-BINDING DOMAIN-CONTAINING PROTEIN"/>
    <property type="match status" value="1"/>
</dbReference>
<proteinExistence type="predicted"/>
<organism evidence="2 3">
    <name type="scientific">Williamsia limnetica</name>
    <dbReference type="NCBI Taxonomy" id="882452"/>
    <lineage>
        <taxon>Bacteria</taxon>
        <taxon>Bacillati</taxon>
        <taxon>Actinomycetota</taxon>
        <taxon>Actinomycetes</taxon>
        <taxon>Mycobacteriales</taxon>
        <taxon>Nocardiaceae</taxon>
        <taxon>Williamsia</taxon>
    </lineage>
</organism>
<dbReference type="SMART" id="SM00881">
    <property type="entry name" value="CoA_binding"/>
    <property type="match status" value="1"/>
</dbReference>
<evidence type="ECO:0000313" key="3">
    <source>
        <dbReference type="Proteomes" id="UP000247591"/>
    </source>
</evidence>
<dbReference type="Gene3D" id="3.40.50.720">
    <property type="entry name" value="NAD(P)-binding Rossmann-like Domain"/>
    <property type="match status" value="1"/>
</dbReference>